<dbReference type="Gene3D" id="2.30.110.10">
    <property type="entry name" value="Electron Transport, Fmn-binding Protein, Chain A"/>
    <property type="match status" value="1"/>
</dbReference>
<evidence type="ECO:0000256" key="1">
    <source>
        <dbReference type="ARBA" id="ARBA00008898"/>
    </source>
</evidence>
<dbReference type="SMART" id="SM00903">
    <property type="entry name" value="Flavin_Reduct"/>
    <property type="match status" value="1"/>
</dbReference>
<dbReference type="InterPro" id="IPR012349">
    <property type="entry name" value="Split_barrel_FMN-bd"/>
</dbReference>
<dbReference type="PANTHER" id="PTHR30466:SF1">
    <property type="entry name" value="FMN REDUCTASE (NADH) RUTF"/>
    <property type="match status" value="1"/>
</dbReference>
<dbReference type="EMBL" id="JBIAQY010000014">
    <property type="protein sequence ID" value="MFF3572622.1"/>
    <property type="molecule type" value="Genomic_DNA"/>
</dbReference>
<dbReference type="EC" id="1.-.-.-" evidence="4"/>
<dbReference type="InterPro" id="IPR002563">
    <property type="entry name" value="Flavin_Rdtase-like_dom"/>
</dbReference>
<organism evidence="4 5">
    <name type="scientific">Nocardia jiangxiensis</name>
    <dbReference type="NCBI Taxonomy" id="282685"/>
    <lineage>
        <taxon>Bacteria</taxon>
        <taxon>Bacillati</taxon>
        <taxon>Actinomycetota</taxon>
        <taxon>Actinomycetes</taxon>
        <taxon>Mycobacteriales</taxon>
        <taxon>Nocardiaceae</taxon>
        <taxon>Nocardia</taxon>
    </lineage>
</organism>
<comment type="similarity">
    <text evidence="1">Belongs to the non-flavoprotein flavin reductase family.</text>
</comment>
<dbReference type="Pfam" id="PF01613">
    <property type="entry name" value="Flavin_Reduct"/>
    <property type="match status" value="1"/>
</dbReference>
<name>A0ABW6S8N5_9NOCA</name>
<protein>
    <submittedName>
        <fullName evidence="4">Flavin reductase family protein</fullName>
        <ecNumber evidence="4">1.-.-.-</ecNumber>
    </submittedName>
</protein>
<evidence type="ECO:0000313" key="4">
    <source>
        <dbReference type="EMBL" id="MFF3572622.1"/>
    </source>
</evidence>
<comment type="caution">
    <text evidence="4">The sequence shown here is derived from an EMBL/GenBank/DDBJ whole genome shotgun (WGS) entry which is preliminary data.</text>
</comment>
<dbReference type="SUPFAM" id="SSF50475">
    <property type="entry name" value="FMN-binding split barrel"/>
    <property type="match status" value="1"/>
</dbReference>
<dbReference type="Proteomes" id="UP001601992">
    <property type="component" value="Unassembled WGS sequence"/>
</dbReference>
<proteinExistence type="inferred from homology"/>
<dbReference type="PANTHER" id="PTHR30466">
    <property type="entry name" value="FLAVIN REDUCTASE"/>
    <property type="match status" value="1"/>
</dbReference>
<evidence type="ECO:0000313" key="5">
    <source>
        <dbReference type="Proteomes" id="UP001601992"/>
    </source>
</evidence>
<dbReference type="GO" id="GO:0016491">
    <property type="term" value="F:oxidoreductase activity"/>
    <property type="evidence" value="ECO:0007669"/>
    <property type="project" value="UniProtKB-KW"/>
</dbReference>
<sequence>MTNLTQVSLESGFRDAMAHLAAPVTVVTVMAGERPHGTTVSAVVSLSMQPCLISVALAKSSDCLGYIAESNSFGVNVLSSHQHAMARQLAGKGAAKFDGIDWQESAGLPRLAGTAIWVACTALEFVDGGDHEIIVGQVLEVDTSPGAAPLTYHRRQFGTHVPSDIA</sequence>
<reference evidence="4 5" key="1">
    <citation type="submission" date="2024-10" db="EMBL/GenBank/DDBJ databases">
        <title>The Natural Products Discovery Center: Release of the First 8490 Sequenced Strains for Exploring Actinobacteria Biosynthetic Diversity.</title>
        <authorList>
            <person name="Kalkreuter E."/>
            <person name="Kautsar S.A."/>
            <person name="Yang D."/>
            <person name="Bader C.D."/>
            <person name="Teijaro C.N."/>
            <person name="Fluegel L."/>
            <person name="Davis C.M."/>
            <person name="Simpson J.R."/>
            <person name="Lauterbach L."/>
            <person name="Steele A.D."/>
            <person name="Gui C."/>
            <person name="Meng S."/>
            <person name="Li G."/>
            <person name="Viehrig K."/>
            <person name="Ye F."/>
            <person name="Su P."/>
            <person name="Kiefer A.F."/>
            <person name="Nichols A."/>
            <person name="Cepeda A.J."/>
            <person name="Yan W."/>
            <person name="Fan B."/>
            <person name="Jiang Y."/>
            <person name="Adhikari A."/>
            <person name="Zheng C.-J."/>
            <person name="Schuster L."/>
            <person name="Cowan T.M."/>
            <person name="Smanski M.J."/>
            <person name="Chevrette M.G."/>
            <person name="De Carvalho L.P.S."/>
            <person name="Shen B."/>
        </authorList>
    </citation>
    <scope>NUCLEOTIDE SEQUENCE [LARGE SCALE GENOMIC DNA]</scope>
    <source>
        <strain evidence="4 5">NPDC002593</strain>
    </source>
</reference>
<gene>
    <name evidence="4" type="ORF">ACFYXQ_33130</name>
</gene>
<feature type="domain" description="Flavin reductase like" evidence="3">
    <location>
        <begin position="17"/>
        <end position="159"/>
    </location>
</feature>
<dbReference type="RefSeq" id="WP_040831464.1">
    <property type="nucleotide sequence ID" value="NZ_JBIAQY010000014.1"/>
</dbReference>
<evidence type="ECO:0000256" key="2">
    <source>
        <dbReference type="ARBA" id="ARBA00023002"/>
    </source>
</evidence>
<dbReference type="InterPro" id="IPR050268">
    <property type="entry name" value="NADH-dep_flavin_reductase"/>
</dbReference>
<evidence type="ECO:0000259" key="3">
    <source>
        <dbReference type="SMART" id="SM00903"/>
    </source>
</evidence>
<keyword evidence="2 4" id="KW-0560">Oxidoreductase</keyword>
<accession>A0ABW6S8N5</accession>
<keyword evidence="5" id="KW-1185">Reference proteome</keyword>